<evidence type="ECO:0000313" key="4">
    <source>
        <dbReference type="Proteomes" id="UP000708208"/>
    </source>
</evidence>
<name>A0A8J2L3Y4_9HEXA</name>
<gene>
    <name evidence="3" type="ORF">AFUS01_LOCUS35875</name>
</gene>
<comment type="caution">
    <text evidence="3">The sequence shown here is derived from an EMBL/GenBank/DDBJ whole genome shotgun (WGS) entry which is preliminary data.</text>
</comment>
<dbReference type="Proteomes" id="UP000708208">
    <property type="component" value="Unassembled WGS sequence"/>
</dbReference>
<organism evidence="3 4">
    <name type="scientific">Allacma fusca</name>
    <dbReference type="NCBI Taxonomy" id="39272"/>
    <lineage>
        <taxon>Eukaryota</taxon>
        <taxon>Metazoa</taxon>
        <taxon>Ecdysozoa</taxon>
        <taxon>Arthropoda</taxon>
        <taxon>Hexapoda</taxon>
        <taxon>Collembola</taxon>
        <taxon>Symphypleona</taxon>
        <taxon>Sminthuridae</taxon>
        <taxon>Allacma</taxon>
    </lineage>
</organism>
<keyword evidence="2" id="KW-0732">Signal</keyword>
<feature type="compositionally biased region" description="Polar residues" evidence="1">
    <location>
        <begin position="41"/>
        <end position="51"/>
    </location>
</feature>
<evidence type="ECO:0000313" key="3">
    <source>
        <dbReference type="EMBL" id="CAG7825786.1"/>
    </source>
</evidence>
<feature type="signal peptide" evidence="2">
    <location>
        <begin position="1"/>
        <end position="18"/>
    </location>
</feature>
<dbReference type="EMBL" id="CAJVCH010537505">
    <property type="protein sequence ID" value="CAG7825786.1"/>
    <property type="molecule type" value="Genomic_DNA"/>
</dbReference>
<feature type="region of interest" description="Disordered" evidence="1">
    <location>
        <begin position="32"/>
        <end position="51"/>
    </location>
</feature>
<keyword evidence="4" id="KW-1185">Reference proteome</keyword>
<evidence type="ECO:0000256" key="2">
    <source>
        <dbReference type="SAM" id="SignalP"/>
    </source>
</evidence>
<proteinExistence type="predicted"/>
<feature type="chain" id="PRO_5035318694" description="Secreted protein" evidence="2">
    <location>
        <begin position="19"/>
        <end position="92"/>
    </location>
</feature>
<evidence type="ECO:0008006" key="5">
    <source>
        <dbReference type="Google" id="ProtNLM"/>
    </source>
</evidence>
<protein>
    <recommendedName>
        <fullName evidence="5">Secreted protein</fullName>
    </recommendedName>
</protein>
<reference evidence="3" key="1">
    <citation type="submission" date="2021-06" db="EMBL/GenBank/DDBJ databases">
        <authorList>
            <person name="Hodson N. C."/>
            <person name="Mongue J. A."/>
            <person name="Jaron S. K."/>
        </authorList>
    </citation>
    <scope>NUCLEOTIDE SEQUENCE</scope>
</reference>
<evidence type="ECO:0000256" key="1">
    <source>
        <dbReference type="SAM" id="MobiDB-lite"/>
    </source>
</evidence>
<dbReference type="AlphaFoldDB" id="A0A8J2L3Y4"/>
<accession>A0A8J2L3Y4</accession>
<sequence length="92" mass="10120">MIRQILIILSISAVGILGLPTNSWSCCWWTTSSSQSSQNQPAQMTQSVSVSQELRLDSGPQQFETHVQSFRDVPTYAAPVPPVARQERVSSS</sequence>